<keyword evidence="1" id="KW-0812">Transmembrane</keyword>
<organism evidence="2 3">
    <name type="scientific">Pueribacillus theae</name>
    <dbReference type="NCBI Taxonomy" id="2171751"/>
    <lineage>
        <taxon>Bacteria</taxon>
        <taxon>Bacillati</taxon>
        <taxon>Bacillota</taxon>
        <taxon>Bacilli</taxon>
        <taxon>Bacillales</taxon>
        <taxon>Bacillaceae</taxon>
        <taxon>Pueribacillus</taxon>
    </lineage>
</organism>
<dbReference type="InterPro" id="IPR031360">
    <property type="entry name" value="TrpP"/>
</dbReference>
<evidence type="ECO:0000256" key="1">
    <source>
        <dbReference type="SAM" id="Phobius"/>
    </source>
</evidence>
<keyword evidence="3" id="KW-1185">Reference proteome</keyword>
<feature type="transmembrane region" description="Helical" evidence="1">
    <location>
        <begin position="106"/>
        <end position="128"/>
    </location>
</feature>
<protein>
    <submittedName>
        <fullName evidence="2">Tryptophan transporter</fullName>
    </submittedName>
</protein>
<sequence>MKTKNLVLIALLLGMGTVLSLILAVTFAGMRPDVLLVMMFIAILLFPEKKHVLLTGLLTGILSGLISTFPGGFIPNIIDKLITAFVCLGLVLMLQKLTPIVRAGIISVIGTFVSGIVFLSSALIIVSLPAPFLALFNLVVLPALALNTILIVIVYPIVQSVLKRSNFEPIQRAV</sequence>
<keyword evidence="1" id="KW-0472">Membrane</keyword>
<dbReference type="EMBL" id="QCZG01000016">
    <property type="protein sequence ID" value="PWA11804.1"/>
    <property type="molecule type" value="Genomic_DNA"/>
</dbReference>
<feature type="transmembrane region" description="Helical" evidence="1">
    <location>
        <begin position="134"/>
        <end position="158"/>
    </location>
</feature>
<dbReference type="Gene3D" id="1.10.1760.20">
    <property type="match status" value="1"/>
</dbReference>
<reference evidence="2 3" key="1">
    <citation type="submission" date="2018-04" db="EMBL/GenBank/DDBJ databases">
        <title>Camelliibacillus theae gen. nov., sp. nov., isolated from Pu'er tea.</title>
        <authorList>
            <person name="Niu L."/>
        </authorList>
    </citation>
    <scope>NUCLEOTIDE SEQUENCE [LARGE SCALE GENOMIC DNA]</scope>
    <source>
        <strain evidence="2 3">T8</strain>
    </source>
</reference>
<dbReference type="Proteomes" id="UP000245998">
    <property type="component" value="Unassembled WGS sequence"/>
</dbReference>
<evidence type="ECO:0000313" key="2">
    <source>
        <dbReference type="EMBL" id="PWA11804.1"/>
    </source>
</evidence>
<feature type="transmembrane region" description="Helical" evidence="1">
    <location>
        <begin position="53"/>
        <end position="71"/>
    </location>
</feature>
<keyword evidence="1" id="KW-1133">Transmembrane helix</keyword>
<dbReference type="RefSeq" id="WP_116554597.1">
    <property type="nucleotide sequence ID" value="NZ_QCZG01000016.1"/>
</dbReference>
<evidence type="ECO:0000313" key="3">
    <source>
        <dbReference type="Proteomes" id="UP000245998"/>
    </source>
</evidence>
<proteinExistence type="predicted"/>
<comment type="caution">
    <text evidence="2">The sequence shown here is derived from an EMBL/GenBank/DDBJ whole genome shotgun (WGS) entry which is preliminary data.</text>
</comment>
<name>A0A2U1K3Q0_9BACI</name>
<dbReference type="AlphaFoldDB" id="A0A2U1K3Q0"/>
<dbReference type="Pfam" id="PF17099">
    <property type="entry name" value="TrpP"/>
    <property type="match status" value="1"/>
</dbReference>
<accession>A0A2U1K3Q0</accession>
<dbReference type="OrthoDB" id="2243651at2"/>
<gene>
    <name evidence="2" type="ORF">DCC39_09190</name>
</gene>